<dbReference type="AlphaFoldDB" id="A0A1S1HRV4"/>
<sequence length="76" mass="8738">MVNMNDVSVWVAEYSFRTPSMSNCKGFHFIRAIDNESESDLQDRVFSEIDAELKKNHEQFEVTGGSINPHIMKSNQ</sequence>
<reference evidence="1 2" key="1">
    <citation type="submission" date="2016-03" db="EMBL/GenBank/DDBJ databases">
        <title>Genome sequence of Providencia stuartii strain, isolated from the salivary glands of larval Lucilia sericata.</title>
        <authorList>
            <person name="Yuan Y."/>
            <person name="Zhang Y."/>
            <person name="Fu S."/>
            <person name="Crippen T.L."/>
            <person name="Visi D."/>
            <person name="Benbow M.E."/>
            <person name="Allen M."/>
            <person name="Tomberlin J.K."/>
            <person name="Sze S.-H."/>
            <person name="Tarone A.M."/>
        </authorList>
    </citation>
    <scope>NUCLEOTIDE SEQUENCE [LARGE SCALE GENOMIC DNA]</scope>
    <source>
        <strain evidence="1 2">Crippen</strain>
    </source>
</reference>
<protein>
    <submittedName>
        <fullName evidence="1">Uncharacterized protein</fullName>
    </submittedName>
</protein>
<evidence type="ECO:0000313" key="1">
    <source>
        <dbReference type="EMBL" id="OHT24985.1"/>
    </source>
</evidence>
<name>A0A1S1HRV4_PROST</name>
<organism evidence="1 2">
    <name type="scientific">Providencia stuartii</name>
    <dbReference type="NCBI Taxonomy" id="588"/>
    <lineage>
        <taxon>Bacteria</taxon>
        <taxon>Pseudomonadati</taxon>
        <taxon>Pseudomonadota</taxon>
        <taxon>Gammaproteobacteria</taxon>
        <taxon>Enterobacterales</taxon>
        <taxon>Morganellaceae</taxon>
        <taxon>Providencia</taxon>
    </lineage>
</organism>
<accession>A0A1S1HRV4</accession>
<proteinExistence type="predicted"/>
<comment type="caution">
    <text evidence="1">The sequence shown here is derived from an EMBL/GenBank/DDBJ whole genome shotgun (WGS) entry which is preliminary data.</text>
</comment>
<keyword evidence="2" id="KW-1185">Reference proteome</keyword>
<dbReference type="EMBL" id="LVIE01000090">
    <property type="protein sequence ID" value="OHT24985.1"/>
    <property type="molecule type" value="Genomic_DNA"/>
</dbReference>
<dbReference type="Proteomes" id="UP000179588">
    <property type="component" value="Unassembled WGS sequence"/>
</dbReference>
<gene>
    <name evidence="1" type="ORF">A3Q29_16440</name>
</gene>
<evidence type="ECO:0000313" key="2">
    <source>
        <dbReference type="Proteomes" id="UP000179588"/>
    </source>
</evidence>